<dbReference type="PANTHER" id="PTHR34368:SF2">
    <property type="entry name" value="ALKALINE PHYTOCERAMIDASE (APHC)"/>
    <property type="match status" value="1"/>
</dbReference>
<dbReference type="PANTHER" id="PTHR34368">
    <property type="entry name" value="OS01G0962200 PROTEIN"/>
    <property type="match status" value="1"/>
</dbReference>
<feature type="transmembrane region" description="Helical" evidence="1">
    <location>
        <begin position="97"/>
        <end position="119"/>
    </location>
</feature>
<keyword evidence="1" id="KW-0812">Transmembrane</keyword>
<feature type="transmembrane region" description="Helical" evidence="1">
    <location>
        <begin position="125"/>
        <end position="146"/>
    </location>
</feature>
<feature type="transmembrane region" description="Helical" evidence="1">
    <location>
        <begin position="24"/>
        <end position="44"/>
    </location>
</feature>
<protein>
    <submittedName>
        <fullName evidence="2">Uncharacterized protein LOC105122195</fullName>
    </submittedName>
</protein>
<name>A0A2P2L1V0_RHIMU</name>
<feature type="transmembrane region" description="Helical" evidence="1">
    <location>
        <begin position="64"/>
        <end position="85"/>
    </location>
</feature>
<feature type="transmembrane region" description="Helical" evidence="1">
    <location>
        <begin position="153"/>
        <end position="170"/>
    </location>
</feature>
<reference evidence="2" key="1">
    <citation type="submission" date="2018-02" db="EMBL/GenBank/DDBJ databases">
        <title>Rhizophora mucronata_Transcriptome.</title>
        <authorList>
            <person name="Meera S.P."/>
            <person name="Sreeshan A."/>
            <person name="Augustine A."/>
        </authorList>
    </citation>
    <scope>NUCLEOTIDE SEQUENCE</scope>
    <source>
        <tissue evidence="2">Leaf</tissue>
    </source>
</reference>
<evidence type="ECO:0000313" key="2">
    <source>
        <dbReference type="EMBL" id="MBX11952.1"/>
    </source>
</evidence>
<dbReference type="EMBL" id="GGEC01031468">
    <property type="protein sequence ID" value="MBX11952.1"/>
    <property type="molecule type" value="Transcribed_RNA"/>
</dbReference>
<accession>A0A2P2L1V0</accession>
<evidence type="ECO:0000256" key="1">
    <source>
        <dbReference type="SAM" id="Phobius"/>
    </source>
</evidence>
<dbReference type="AlphaFoldDB" id="A0A2P2L1V0"/>
<organism evidence="2">
    <name type="scientific">Rhizophora mucronata</name>
    <name type="common">Asiatic mangrove</name>
    <dbReference type="NCBI Taxonomy" id="61149"/>
    <lineage>
        <taxon>Eukaryota</taxon>
        <taxon>Viridiplantae</taxon>
        <taxon>Streptophyta</taxon>
        <taxon>Embryophyta</taxon>
        <taxon>Tracheophyta</taxon>
        <taxon>Spermatophyta</taxon>
        <taxon>Magnoliopsida</taxon>
        <taxon>eudicotyledons</taxon>
        <taxon>Gunneridae</taxon>
        <taxon>Pentapetalae</taxon>
        <taxon>rosids</taxon>
        <taxon>fabids</taxon>
        <taxon>Malpighiales</taxon>
        <taxon>Rhizophoraceae</taxon>
        <taxon>Rhizophora</taxon>
    </lineage>
</organism>
<sequence length="215" mass="24530">MKRVGIVWIVEKQIQMGKAKRKHIWVGAILCWVFFMLFTPKIPLSHKHPFFADMRNFLGVPNTLNVITNFPFLVVGVTGFVLSLQGCLFNIRLRGEVWGWALFFGGMVGVAFGSAYYHLKPSDSRVMWDILPMMIAYSSLFSSFLVERMGQRIGLSCFIGLLLIVVLSMANARTFNDLRLCMMFQLIPSIAIPAMSVFYPPKYTHSIYWLWSAGI</sequence>
<proteinExistence type="predicted"/>
<keyword evidence="1" id="KW-1133">Transmembrane helix</keyword>
<keyword evidence="1" id="KW-0472">Membrane</keyword>
<feature type="transmembrane region" description="Helical" evidence="1">
    <location>
        <begin position="182"/>
        <end position="199"/>
    </location>
</feature>